<evidence type="ECO:0000256" key="4">
    <source>
        <dbReference type="ARBA" id="ARBA00024207"/>
    </source>
</evidence>
<dbReference type="Proteomes" id="UP001236652">
    <property type="component" value="Chromosome"/>
</dbReference>
<dbReference type="InterPro" id="IPR052379">
    <property type="entry name" value="Type_VII_TA_RNase"/>
</dbReference>
<dbReference type="PANTHER" id="PTHR33397">
    <property type="entry name" value="UPF0331 PROTEIN YUTE"/>
    <property type="match status" value="1"/>
</dbReference>
<evidence type="ECO:0000256" key="2">
    <source>
        <dbReference type="ARBA" id="ARBA00022722"/>
    </source>
</evidence>
<dbReference type="PANTHER" id="PTHR33397:SF5">
    <property type="entry name" value="RNASE YUTE-RELATED"/>
    <property type="match status" value="1"/>
</dbReference>
<keyword evidence="2" id="KW-0540">Nuclease</keyword>
<dbReference type="EMBL" id="CP126446">
    <property type="protein sequence ID" value="WIF97409.1"/>
    <property type="molecule type" value="Genomic_DNA"/>
</dbReference>
<organism evidence="5 6">
    <name type="scientific">Pontibacillus chungwhensis</name>
    <dbReference type="NCBI Taxonomy" id="265426"/>
    <lineage>
        <taxon>Bacteria</taxon>
        <taxon>Bacillati</taxon>
        <taxon>Bacillota</taxon>
        <taxon>Bacilli</taxon>
        <taxon>Bacillales</taxon>
        <taxon>Bacillaceae</taxon>
        <taxon>Pontibacillus</taxon>
    </lineage>
</organism>
<dbReference type="Gene3D" id="1.20.120.580">
    <property type="entry name" value="bsu32300-like"/>
    <property type="match status" value="1"/>
</dbReference>
<evidence type="ECO:0000313" key="6">
    <source>
        <dbReference type="Proteomes" id="UP001236652"/>
    </source>
</evidence>
<gene>
    <name evidence="5" type="ORF">QNI29_16990</name>
</gene>
<evidence type="ECO:0000256" key="1">
    <source>
        <dbReference type="ARBA" id="ARBA00022649"/>
    </source>
</evidence>
<dbReference type="InterPro" id="IPR008201">
    <property type="entry name" value="HepT-like"/>
</dbReference>
<dbReference type="InterPro" id="IPR037038">
    <property type="entry name" value="HepT-like_sf"/>
</dbReference>
<protein>
    <submittedName>
        <fullName evidence="5">DUF86 domain-containing protein</fullName>
    </submittedName>
</protein>
<evidence type="ECO:0000313" key="5">
    <source>
        <dbReference type="EMBL" id="WIF97409.1"/>
    </source>
</evidence>
<evidence type="ECO:0000256" key="3">
    <source>
        <dbReference type="ARBA" id="ARBA00022801"/>
    </source>
</evidence>
<accession>A0ABY8UY24</accession>
<sequence>MYFVDRSKIEETLQHLDFLIGVYERQSFEGETGALALERLAQMSIESVIDVGNMMIDGFIMRDPGSYNDIIDILMDEKVIPKEDEDCYKTLIALRKPLIQDYVNIEPETIHQTLEKSKAAIGHYSEHVRYYLNNELGPVSAFSNS</sequence>
<comment type="similarity">
    <text evidence="4">Belongs to the HepT RNase toxin family.</text>
</comment>
<name>A0ABY8UY24_9BACI</name>
<reference evidence="5 6" key="1">
    <citation type="submission" date="2023-05" db="EMBL/GenBank/DDBJ databases">
        <title>Comparative genomics reveals the evidence of polycyclic aromatic hydrocarbons degradation in moderately halophilic genus Pontibacillus.</title>
        <authorList>
            <person name="Yang H."/>
            <person name="Qian Z."/>
        </authorList>
    </citation>
    <scope>NUCLEOTIDE SEQUENCE [LARGE SCALE GENOMIC DNA]</scope>
    <source>
        <strain evidence="6">HN14</strain>
    </source>
</reference>
<dbReference type="Pfam" id="PF01934">
    <property type="entry name" value="HepT-like"/>
    <property type="match status" value="1"/>
</dbReference>
<keyword evidence="1" id="KW-1277">Toxin-antitoxin system</keyword>
<keyword evidence="6" id="KW-1185">Reference proteome</keyword>
<dbReference type="RefSeq" id="WP_231418883.1">
    <property type="nucleotide sequence ID" value="NZ_CP126446.1"/>
</dbReference>
<proteinExistence type="inferred from homology"/>
<keyword evidence="3" id="KW-0378">Hydrolase</keyword>